<proteinExistence type="predicted"/>
<accession>A0AAC9A0B7</accession>
<dbReference type="Proteomes" id="UP000067061">
    <property type="component" value="Chromosome"/>
</dbReference>
<name>A0AAC9A0B7_FUSNP</name>
<protein>
    <submittedName>
        <fullName evidence="1">Uncharacterized protein</fullName>
    </submittedName>
</protein>
<organism evidence="1 2">
    <name type="scientific">Fusobacterium nucleatum subsp. polymorphum</name>
    <name type="common">Fusobacterium polymorphum</name>
    <dbReference type="NCBI Taxonomy" id="76857"/>
    <lineage>
        <taxon>Bacteria</taxon>
        <taxon>Fusobacteriati</taxon>
        <taxon>Fusobacteriota</taxon>
        <taxon>Fusobacteriia</taxon>
        <taxon>Fusobacteriales</taxon>
        <taxon>Fusobacteriaceae</taxon>
        <taxon>Fusobacterium</taxon>
    </lineage>
</organism>
<sequence length="121" mass="13868">MQLKFGEKNIVQFQDEADFYLCLGFLLNNSKGVSFTWEKYNNKWGIEGRIWITDSSNAPLSLRNAFSAGTDTIDNRLNCNEYILFLYNNFGILNGKNQNLNNILSKVPPQYLSDFKKGLAL</sequence>
<dbReference type="RefSeq" id="WP_060496680.1">
    <property type="nucleotide sequence ID" value="NZ_CP013121.1"/>
</dbReference>
<reference evidence="1 2" key="1">
    <citation type="submission" date="2015-11" db="EMBL/GenBank/DDBJ databases">
        <authorList>
            <person name="Kook J.-K."/>
            <person name="Park S.-N."/>
            <person name="Lim Y.K."/>
            <person name="Jo E."/>
        </authorList>
    </citation>
    <scope>NUCLEOTIDE SEQUENCE [LARGE SCALE GENOMIC DNA]</scope>
    <source>
        <strain evidence="1 2">ChDC F306</strain>
    </source>
</reference>
<evidence type="ECO:0000313" key="1">
    <source>
        <dbReference type="EMBL" id="ALM95036.1"/>
    </source>
</evidence>
<evidence type="ECO:0000313" key="2">
    <source>
        <dbReference type="Proteomes" id="UP000067061"/>
    </source>
</evidence>
<dbReference type="AlphaFoldDB" id="A0AAC9A0B7"/>
<dbReference type="EMBL" id="CP013121">
    <property type="protein sequence ID" value="ALM95036.1"/>
    <property type="molecule type" value="Genomic_DNA"/>
</dbReference>
<gene>
    <name evidence="1" type="ORF">RO02_10665</name>
</gene>